<dbReference type="EMBL" id="RKRA01000001">
    <property type="protein sequence ID" value="RPF26046.1"/>
    <property type="molecule type" value="Genomic_DNA"/>
</dbReference>
<name>A0A3N4Z319_9MICO</name>
<dbReference type="Proteomes" id="UP000280726">
    <property type="component" value="Unassembled WGS sequence"/>
</dbReference>
<keyword evidence="1" id="KW-1133">Transmembrane helix</keyword>
<organism evidence="2 3">
    <name type="scientific">Georgenia muralis</name>
    <dbReference type="NCBI Taxonomy" id="154117"/>
    <lineage>
        <taxon>Bacteria</taxon>
        <taxon>Bacillati</taxon>
        <taxon>Actinomycetota</taxon>
        <taxon>Actinomycetes</taxon>
        <taxon>Micrococcales</taxon>
        <taxon>Bogoriellaceae</taxon>
        <taxon>Georgenia</taxon>
    </lineage>
</organism>
<evidence type="ECO:0000313" key="3">
    <source>
        <dbReference type="Proteomes" id="UP000280726"/>
    </source>
</evidence>
<accession>A0A3N4Z319</accession>
<reference evidence="2 3" key="1">
    <citation type="submission" date="2018-11" db="EMBL/GenBank/DDBJ databases">
        <title>Sequencing the genomes of 1000 actinobacteria strains.</title>
        <authorList>
            <person name="Klenk H.-P."/>
        </authorList>
    </citation>
    <scope>NUCLEOTIDE SEQUENCE [LARGE SCALE GENOMIC DNA]</scope>
    <source>
        <strain evidence="2 3">DSM 14418</strain>
    </source>
</reference>
<protein>
    <submittedName>
        <fullName evidence="2">Uncharacterized protein DUF4307</fullName>
    </submittedName>
</protein>
<dbReference type="RefSeq" id="WP_170175169.1">
    <property type="nucleotide sequence ID" value="NZ_RKRA01000001.1"/>
</dbReference>
<dbReference type="Pfam" id="PF14155">
    <property type="entry name" value="DUF4307"/>
    <property type="match status" value="1"/>
</dbReference>
<comment type="caution">
    <text evidence="2">The sequence shown here is derived from an EMBL/GenBank/DDBJ whole genome shotgun (WGS) entry which is preliminary data.</text>
</comment>
<evidence type="ECO:0000256" key="1">
    <source>
        <dbReference type="SAM" id="Phobius"/>
    </source>
</evidence>
<sequence length="150" mass="15460">MSASPQHDAGPPVRGPVDEDVVAARYGRGPSSATRRRRLVAAVVAVALLLAAAVALQAASLREPSVQVENLGFTVDDASRTTVRFSLLTAPGTTASCTLVALNESFTQVGFRQVTVGPVTGQRTSHEAVVTTTELATTGSVESCRVVDAG</sequence>
<feature type="transmembrane region" description="Helical" evidence="1">
    <location>
        <begin position="39"/>
        <end position="59"/>
    </location>
</feature>
<dbReference type="AlphaFoldDB" id="A0A3N4Z319"/>
<keyword evidence="1" id="KW-0472">Membrane</keyword>
<proteinExistence type="predicted"/>
<keyword evidence="1" id="KW-0812">Transmembrane</keyword>
<keyword evidence="3" id="KW-1185">Reference proteome</keyword>
<gene>
    <name evidence="2" type="ORF">EDD32_0469</name>
</gene>
<dbReference type="InterPro" id="IPR025443">
    <property type="entry name" value="DUF4307"/>
</dbReference>
<evidence type="ECO:0000313" key="2">
    <source>
        <dbReference type="EMBL" id="RPF26046.1"/>
    </source>
</evidence>